<comment type="similarity">
    <text evidence="1 5">Belongs to the FlgD family.</text>
</comment>
<dbReference type="Gene3D" id="2.30.30.910">
    <property type="match status" value="1"/>
</dbReference>
<evidence type="ECO:0000313" key="7">
    <source>
        <dbReference type="Proteomes" id="UP000244904"/>
    </source>
</evidence>
<comment type="function">
    <text evidence="4 5">Required for flagellar hook formation. May act as a scaffolding protein.</text>
</comment>
<name>A0A2R8AVR7_9RHOB</name>
<reference evidence="7" key="1">
    <citation type="submission" date="2018-03" db="EMBL/GenBank/DDBJ databases">
        <authorList>
            <person name="Rodrigo-Torres L."/>
            <person name="Arahal R. D."/>
            <person name="Lucena T."/>
        </authorList>
    </citation>
    <scope>NUCLEOTIDE SEQUENCE [LARGE SCALE GENOMIC DNA]</scope>
    <source>
        <strain evidence="7">CECT 8871</strain>
    </source>
</reference>
<accession>A0A2R8AVR7</accession>
<dbReference type="InterPro" id="IPR005648">
    <property type="entry name" value="FlgD"/>
</dbReference>
<dbReference type="Pfam" id="PF03963">
    <property type="entry name" value="FlgD"/>
    <property type="match status" value="1"/>
</dbReference>
<gene>
    <name evidence="6" type="primary">flgD_1</name>
    <name evidence="6" type="ORF">PRI8871_01915</name>
</gene>
<dbReference type="RefSeq" id="WP_108885990.1">
    <property type="nucleotide sequence ID" value="NZ_OMOJ01000003.1"/>
</dbReference>
<dbReference type="AlphaFoldDB" id="A0A2R8AVR7"/>
<evidence type="ECO:0000256" key="3">
    <source>
        <dbReference type="ARBA" id="ARBA00022795"/>
    </source>
</evidence>
<evidence type="ECO:0000256" key="4">
    <source>
        <dbReference type="ARBA" id="ARBA00024746"/>
    </source>
</evidence>
<evidence type="ECO:0000256" key="1">
    <source>
        <dbReference type="ARBA" id="ARBA00010577"/>
    </source>
</evidence>
<dbReference type="OrthoDB" id="9785233at2"/>
<dbReference type="Proteomes" id="UP000244904">
    <property type="component" value="Unassembled WGS sequence"/>
</dbReference>
<evidence type="ECO:0000256" key="5">
    <source>
        <dbReference type="RuleBase" id="RU362076"/>
    </source>
</evidence>
<sequence length="225" mass="23654">MTSVSELSVAGLRTTEDLAPAAKGGTSELGQQDFLTLMTAQLKNQDPFSPMENGEFLAQMAQFSTVSGLDTINETLQGLSEQMGGDRILTSASLLGKQVLVTGTTARPDADGQIIGTVDLPSAGDVQIRYSDATTGQPLATQDMGNQSQGAMEFAWSDVPQSIRDARSAVKVSVVLSGDSGTSLVTPQVYARVTGVRVPAAGETDFNVQVEDYGLKNSMEISSLR</sequence>
<evidence type="ECO:0000313" key="6">
    <source>
        <dbReference type="EMBL" id="SPF80113.1"/>
    </source>
</evidence>
<dbReference type="GO" id="GO:0044781">
    <property type="term" value="P:bacterial-type flagellum organization"/>
    <property type="evidence" value="ECO:0007669"/>
    <property type="project" value="UniProtKB-UniRule"/>
</dbReference>
<keyword evidence="7" id="KW-1185">Reference proteome</keyword>
<protein>
    <recommendedName>
        <fullName evidence="2 5">Basal-body rod modification protein FlgD</fullName>
    </recommendedName>
</protein>
<dbReference type="Gene3D" id="2.60.40.4070">
    <property type="match status" value="1"/>
</dbReference>
<organism evidence="6 7">
    <name type="scientific">Pseudoprimorskyibacter insulae</name>
    <dbReference type="NCBI Taxonomy" id="1695997"/>
    <lineage>
        <taxon>Bacteria</taxon>
        <taxon>Pseudomonadati</taxon>
        <taxon>Pseudomonadota</taxon>
        <taxon>Alphaproteobacteria</taxon>
        <taxon>Rhodobacterales</taxon>
        <taxon>Paracoccaceae</taxon>
        <taxon>Pseudoprimorskyibacter</taxon>
    </lineage>
</organism>
<dbReference type="EMBL" id="OMOJ01000003">
    <property type="protein sequence ID" value="SPF80113.1"/>
    <property type="molecule type" value="Genomic_DNA"/>
</dbReference>
<keyword evidence="3 5" id="KW-1005">Bacterial flagellum biogenesis</keyword>
<proteinExistence type="inferred from homology"/>
<evidence type="ECO:0000256" key="2">
    <source>
        <dbReference type="ARBA" id="ARBA00016013"/>
    </source>
</evidence>